<evidence type="ECO:0000313" key="2">
    <source>
        <dbReference type="Proteomes" id="UP001597135"/>
    </source>
</evidence>
<comment type="caution">
    <text evidence="1">The sequence shown here is derived from an EMBL/GenBank/DDBJ whole genome shotgun (WGS) entry which is preliminary data.</text>
</comment>
<protein>
    <submittedName>
        <fullName evidence="1">Uncharacterized protein</fullName>
    </submittedName>
</protein>
<evidence type="ECO:0000313" key="1">
    <source>
        <dbReference type="EMBL" id="MFD1341469.1"/>
    </source>
</evidence>
<dbReference type="EMBL" id="JBHTMU010000004">
    <property type="protein sequence ID" value="MFD1341469.1"/>
    <property type="molecule type" value="Genomic_DNA"/>
</dbReference>
<dbReference type="Proteomes" id="UP001597135">
    <property type="component" value="Unassembled WGS sequence"/>
</dbReference>
<dbReference type="RefSeq" id="WP_386801527.1">
    <property type="nucleotide sequence ID" value="NZ_JBHTMU010000004.1"/>
</dbReference>
<proteinExistence type="predicted"/>
<keyword evidence="2" id="KW-1185">Reference proteome</keyword>
<gene>
    <name evidence="1" type="ORF">ACFQ4E_03470</name>
</gene>
<name>A0ABW3ZET7_9RHOB</name>
<accession>A0ABW3ZET7</accession>
<reference evidence="2" key="1">
    <citation type="journal article" date="2019" name="Int. J. Syst. Evol. Microbiol.">
        <title>The Global Catalogue of Microorganisms (GCM) 10K type strain sequencing project: providing services to taxonomists for standard genome sequencing and annotation.</title>
        <authorList>
            <consortium name="The Broad Institute Genomics Platform"/>
            <consortium name="The Broad Institute Genome Sequencing Center for Infectious Disease"/>
            <person name="Wu L."/>
            <person name="Ma J."/>
        </authorList>
    </citation>
    <scope>NUCLEOTIDE SEQUENCE [LARGE SCALE GENOMIC DNA]</scope>
    <source>
        <strain evidence="2">CCUG 62953</strain>
    </source>
</reference>
<sequence>MSKYAAKPHKRAARSLGCALTLDTYEAWRDFSTISALRLTDVERAKLAWAALKALEPEQAEIVANTVLGGAGMPIAPLFDELGEAATWVTFASETELDAYCTAAFEAMTEERRKAFLAYANGRAAA</sequence>
<organism evidence="1 2">
    <name type="scientific">Litorisediminicola beolgyonensis</name>
    <dbReference type="NCBI Taxonomy" id="1173614"/>
    <lineage>
        <taxon>Bacteria</taxon>
        <taxon>Pseudomonadati</taxon>
        <taxon>Pseudomonadota</taxon>
        <taxon>Alphaproteobacteria</taxon>
        <taxon>Rhodobacterales</taxon>
        <taxon>Paracoccaceae</taxon>
        <taxon>Litorisediminicola</taxon>
    </lineage>
</organism>